<keyword evidence="4" id="KW-1185">Reference proteome</keyword>
<evidence type="ECO:0000256" key="1">
    <source>
        <dbReference type="SAM" id="MobiDB-lite"/>
    </source>
</evidence>
<dbReference type="Proteomes" id="UP000800093">
    <property type="component" value="Unassembled WGS sequence"/>
</dbReference>
<sequence length="541" mass="61431">MDPPTANQPSWAQDDFLNPVQSHYVAHQVYEPYSIHMPLDIGLQTQLQGGYYTTSQSAVPHPLDPSLAPRIYDYHYAEVARNVESMSATSMGPPPRKRQRKAPTLRADAWEPYKDRIIELHITQKLPLRKVKEIIKEEYGFTAELRQYRTRVSQWGKDKNIKPKEMKAIVRKKQRRKLVEVAKPQIEFTVRGSLVESPKIDRWMKRNNVTNSSLYAPSPAESTPSAVECRTISELGSPVPSPAYSPAASILLPGGIISVAQNSRMVSPALSAGSIVQLQNSSFAGQSPAPTYRSLPQSIPIEGAYEGILNPRETSLQYRYRQTDEERLREELLRAETLFGINHTETLDIRSELGEVLMAQGRYKSAEKVIRRLMKGRQTLNGHDVETLDALELLGQVLAHQGLYAKEEKMHRRTLEFRKDMLGDEHPSTLTSMANLASTLWNQGRWKEAEELGNQGRWKEAEELEVQVMEMRKRVLGDEHPDTLTSMANLAYTWKSQSQNKEAISLIEKCIKLQRQIHGPGHPDTVCSLTVLYEWQKETLG</sequence>
<dbReference type="InterPro" id="IPR025676">
    <property type="entry name" value="Clr5_dom"/>
</dbReference>
<evidence type="ECO:0000259" key="2">
    <source>
        <dbReference type="Pfam" id="PF14420"/>
    </source>
</evidence>
<dbReference type="EMBL" id="ML986589">
    <property type="protein sequence ID" value="KAF2267719.1"/>
    <property type="molecule type" value="Genomic_DNA"/>
</dbReference>
<dbReference type="Pfam" id="PF13424">
    <property type="entry name" value="TPR_12"/>
    <property type="match status" value="1"/>
</dbReference>
<dbReference type="SUPFAM" id="SSF48452">
    <property type="entry name" value="TPR-like"/>
    <property type="match status" value="2"/>
</dbReference>
<dbReference type="AlphaFoldDB" id="A0A9P4N7Z1"/>
<proteinExistence type="predicted"/>
<dbReference type="OrthoDB" id="5986190at2759"/>
<gene>
    <name evidence="3" type="ORF">CC78DRAFT_511378</name>
</gene>
<dbReference type="Gene3D" id="1.25.40.10">
    <property type="entry name" value="Tetratricopeptide repeat domain"/>
    <property type="match status" value="2"/>
</dbReference>
<dbReference type="InterPro" id="IPR011990">
    <property type="entry name" value="TPR-like_helical_dom_sf"/>
</dbReference>
<accession>A0A9P4N7Z1</accession>
<reference evidence="4" key="1">
    <citation type="journal article" date="2020" name="Stud. Mycol.">
        <title>101 Dothideomycetes genomes: A test case for predicting lifestyles and emergence of pathogens.</title>
        <authorList>
            <person name="Haridas S."/>
            <person name="Albert R."/>
            <person name="Binder M."/>
            <person name="Bloem J."/>
            <person name="LaButti K."/>
            <person name="Salamov A."/>
            <person name="Andreopoulos B."/>
            <person name="Baker S."/>
            <person name="Barry K."/>
            <person name="Bills G."/>
            <person name="Bluhm B."/>
            <person name="Cannon C."/>
            <person name="Castanera R."/>
            <person name="Culley D."/>
            <person name="Daum C."/>
            <person name="Ezra D."/>
            <person name="Gonzalez J."/>
            <person name="Henrissat B."/>
            <person name="Kuo A."/>
            <person name="Liang C."/>
            <person name="Lipzen A."/>
            <person name="Lutzoni F."/>
            <person name="Magnuson J."/>
            <person name="Mondo S."/>
            <person name="Nolan M."/>
            <person name="Ohm R."/>
            <person name="Pangilinan J."/>
            <person name="Park H.-J."/>
            <person name="Ramirez L."/>
            <person name="Alfaro M."/>
            <person name="Sun H."/>
            <person name="Tritt A."/>
            <person name="Yoshinaga Y."/>
            <person name="Zwiers L.-H."/>
            <person name="Turgeon B."/>
            <person name="Goodwin S."/>
            <person name="Spatafora J."/>
            <person name="Crous P."/>
            <person name="Grigoriev I."/>
        </authorList>
    </citation>
    <scope>NUCLEOTIDE SEQUENCE [LARGE SCALE GENOMIC DNA]</scope>
    <source>
        <strain evidence="4">CBS 304.66</strain>
    </source>
</reference>
<name>A0A9P4N7Z1_9PLEO</name>
<organism evidence="3 4">
    <name type="scientific">Lojkania enalia</name>
    <dbReference type="NCBI Taxonomy" id="147567"/>
    <lineage>
        <taxon>Eukaryota</taxon>
        <taxon>Fungi</taxon>
        <taxon>Dikarya</taxon>
        <taxon>Ascomycota</taxon>
        <taxon>Pezizomycotina</taxon>
        <taxon>Dothideomycetes</taxon>
        <taxon>Pleosporomycetidae</taxon>
        <taxon>Pleosporales</taxon>
        <taxon>Pleosporales incertae sedis</taxon>
        <taxon>Lojkania</taxon>
    </lineage>
</organism>
<dbReference type="Pfam" id="PF14420">
    <property type="entry name" value="Clr5"/>
    <property type="match status" value="1"/>
</dbReference>
<comment type="caution">
    <text evidence="3">The sequence shown here is derived from an EMBL/GenBank/DDBJ whole genome shotgun (WGS) entry which is preliminary data.</text>
</comment>
<protein>
    <submittedName>
        <fullName evidence="3">TPR-like protein</fullName>
    </submittedName>
</protein>
<dbReference type="Pfam" id="PF13374">
    <property type="entry name" value="TPR_10"/>
    <property type="match status" value="2"/>
</dbReference>
<dbReference type="InterPro" id="IPR053137">
    <property type="entry name" value="NLR-like"/>
</dbReference>
<evidence type="ECO:0000313" key="3">
    <source>
        <dbReference type="EMBL" id="KAF2267719.1"/>
    </source>
</evidence>
<dbReference type="PANTHER" id="PTHR46082">
    <property type="entry name" value="ATP/GTP-BINDING PROTEIN-RELATED"/>
    <property type="match status" value="1"/>
</dbReference>
<evidence type="ECO:0000313" key="4">
    <source>
        <dbReference type="Proteomes" id="UP000800093"/>
    </source>
</evidence>
<dbReference type="PANTHER" id="PTHR46082:SF6">
    <property type="entry name" value="AAA+ ATPASE DOMAIN-CONTAINING PROTEIN-RELATED"/>
    <property type="match status" value="1"/>
</dbReference>
<feature type="region of interest" description="Disordered" evidence="1">
    <location>
        <begin position="85"/>
        <end position="106"/>
    </location>
</feature>
<feature type="domain" description="Clr5" evidence="2">
    <location>
        <begin position="107"/>
        <end position="159"/>
    </location>
</feature>